<dbReference type="AlphaFoldDB" id="L1I5X2"/>
<evidence type="ECO:0000256" key="1">
    <source>
        <dbReference type="SAM" id="Phobius"/>
    </source>
</evidence>
<feature type="transmembrane region" description="Helical" evidence="1">
    <location>
        <begin position="12"/>
        <end position="28"/>
    </location>
</feature>
<keyword evidence="4" id="KW-1185">Reference proteome</keyword>
<feature type="non-terminal residue" evidence="2">
    <location>
        <position position="1"/>
    </location>
</feature>
<reference evidence="2 4" key="1">
    <citation type="journal article" date="2012" name="Nature">
        <title>Algal genomes reveal evolutionary mosaicism and the fate of nucleomorphs.</title>
        <authorList>
            <consortium name="DOE Joint Genome Institute"/>
            <person name="Curtis B.A."/>
            <person name="Tanifuji G."/>
            <person name="Burki F."/>
            <person name="Gruber A."/>
            <person name="Irimia M."/>
            <person name="Maruyama S."/>
            <person name="Arias M.C."/>
            <person name="Ball S.G."/>
            <person name="Gile G.H."/>
            <person name="Hirakawa Y."/>
            <person name="Hopkins J.F."/>
            <person name="Kuo A."/>
            <person name="Rensing S.A."/>
            <person name="Schmutz J."/>
            <person name="Symeonidi A."/>
            <person name="Elias M."/>
            <person name="Eveleigh R.J."/>
            <person name="Herman E.K."/>
            <person name="Klute M.J."/>
            <person name="Nakayama T."/>
            <person name="Obornik M."/>
            <person name="Reyes-Prieto A."/>
            <person name="Armbrust E.V."/>
            <person name="Aves S.J."/>
            <person name="Beiko R.G."/>
            <person name="Coutinho P."/>
            <person name="Dacks J.B."/>
            <person name="Durnford D.G."/>
            <person name="Fast N.M."/>
            <person name="Green B.R."/>
            <person name="Grisdale C.J."/>
            <person name="Hempel F."/>
            <person name="Henrissat B."/>
            <person name="Hoppner M.P."/>
            <person name="Ishida K."/>
            <person name="Kim E."/>
            <person name="Koreny L."/>
            <person name="Kroth P.G."/>
            <person name="Liu Y."/>
            <person name="Malik S.B."/>
            <person name="Maier U.G."/>
            <person name="McRose D."/>
            <person name="Mock T."/>
            <person name="Neilson J.A."/>
            <person name="Onodera N.T."/>
            <person name="Poole A.M."/>
            <person name="Pritham E.J."/>
            <person name="Richards T.A."/>
            <person name="Rocap G."/>
            <person name="Roy S.W."/>
            <person name="Sarai C."/>
            <person name="Schaack S."/>
            <person name="Shirato S."/>
            <person name="Slamovits C.H."/>
            <person name="Spencer D.F."/>
            <person name="Suzuki S."/>
            <person name="Worden A.Z."/>
            <person name="Zauner S."/>
            <person name="Barry K."/>
            <person name="Bell C."/>
            <person name="Bharti A.K."/>
            <person name="Crow J.A."/>
            <person name="Grimwood J."/>
            <person name="Kramer R."/>
            <person name="Lindquist E."/>
            <person name="Lucas S."/>
            <person name="Salamov A."/>
            <person name="McFadden G.I."/>
            <person name="Lane C.E."/>
            <person name="Keeling P.J."/>
            <person name="Gray M.W."/>
            <person name="Grigoriev I.V."/>
            <person name="Archibald J.M."/>
        </authorList>
    </citation>
    <scope>NUCLEOTIDE SEQUENCE</scope>
    <source>
        <strain evidence="2 4">CCMP2712</strain>
    </source>
</reference>
<keyword evidence="1" id="KW-1133">Transmembrane helix</keyword>
<dbReference type="RefSeq" id="XP_005818626.1">
    <property type="nucleotide sequence ID" value="XM_005818569.1"/>
</dbReference>
<sequence>PPLTLDDIAGGLFAFSLFPYLGFLYHLGRPENKTPEMGLFGFKFLLAFVGVSIPAAIAAKTMYSAQLADVDWLHGGAESFLTITNLLIVLGFRRAI</sequence>
<dbReference type="GeneID" id="17288367"/>
<dbReference type="KEGG" id="gtt:GUITHDRAFT_41170"/>
<dbReference type="EMBL" id="JH993252">
    <property type="protein sequence ID" value="EKX31646.1"/>
    <property type="molecule type" value="Genomic_DNA"/>
</dbReference>
<keyword evidence="1" id="KW-0812">Transmembrane</keyword>
<dbReference type="InterPro" id="IPR021995">
    <property type="entry name" value="DUF3593"/>
</dbReference>
<keyword evidence="1" id="KW-0472">Membrane</keyword>
<evidence type="ECO:0000313" key="4">
    <source>
        <dbReference type="Proteomes" id="UP000011087"/>
    </source>
</evidence>
<proteinExistence type="predicted"/>
<accession>L1I5X2</accession>
<dbReference type="HOGENOM" id="CLU_162320_0_0_1"/>
<reference evidence="3" key="3">
    <citation type="submission" date="2015-06" db="UniProtKB">
        <authorList>
            <consortium name="EnsemblProtists"/>
        </authorList>
    </citation>
    <scope>IDENTIFICATION</scope>
</reference>
<evidence type="ECO:0000313" key="2">
    <source>
        <dbReference type="EMBL" id="EKX31646.1"/>
    </source>
</evidence>
<dbReference type="PANTHER" id="PTHR35473:SF3">
    <property type="entry name" value="1-ACYL-SN-GLYCEROL-3-PHOSPHATE ACYLTRANSFERASE"/>
    <property type="match status" value="1"/>
</dbReference>
<dbReference type="PANTHER" id="PTHR35473">
    <property type="entry name" value="1-ACYL-SN-GLYCEROL-3-PHOSPHATE ACYLTRANSFERASE"/>
    <property type="match status" value="1"/>
</dbReference>
<feature type="transmembrane region" description="Helical" evidence="1">
    <location>
        <begin position="72"/>
        <end position="92"/>
    </location>
</feature>
<dbReference type="OMA" id="LWFISRS"/>
<feature type="non-terminal residue" evidence="2">
    <location>
        <position position="96"/>
    </location>
</feature>
<gene>
    <name evidence="2" type="ORF">GUITHDRAFT_41170</name>
</gene>
<dbReference type="eggNOG" id="KOG2445">
    <property type="taxonomic scope" value="Eukaryota"/>
</dbReference>
<dbReference type="EnsemblProtists" id="EKX31646">
    <property type="protein sequence ID" value="EKX31646"/>
    <property type="gene ID" value="GUITHDRAFT_41170"/>
</dbReference>
<dbReference type="Proteomes" id="UP000011087">
    <property type="component" value="Unassembled WGS sequence"/>
</dbReference>
<organism evidence="2">
    <name type="scientific">Guillardia theta (strain CCMP2712)</name>
    <name type="common">Cryptophyte</name>
    <dbReference type="NCBI Taxonomy" id="905079"/>
    <lineage>
        <taxon>Eukaryota</taxon>
        <taxon>Cryptophyceae</taxon>
        <taxon>Pyrenomonadales</taxon>
        <taxon>Geminigeraceae</taxon>
        <taxon>Guillardia</taxon>
    </lineage>
</organism>
<dbReference type="OrthoDB" id="424673at2759"/>
<evidence type="ECO:0000313" key="3">
    <source>
        <dbReference type="EnsemblProtists" id="EKX31646"/>
    </source>
</evidence>
<name>L1I5X2_GUITC</name>
<protein>
    <recommendedName>
        <fullName evidence="5">Cation/H+ exchanger domain-containing protein</fullName>
    </recommendedName>
</protein>
<dbReference type="STRING" id="905079.L1I5X2"/>
<dbReference type="Pfam" id="PF12159">
    <property type="entry name" value="DUF3593"/>
    <property type="match status" value="1"/>
</dbReference>
<reference evidence="4" key="2">
    <citation type="submission" date="2012-11" db="EMBL/GenBank/DDBJ databases">
        <authorList>
            <person name="Kuo A."/>
            <person name="Curtis B.A."/>
            <person name="Tanifuji G."/>
            <person name="Burki F."/>
            <person name="Gruber A."/>
            <person name="Irimia M."/>
            <person name="Maruyama S."/>
            <person name="Arias M.C."/>
            <person name="Ball S.G."/>
            <person name="Gile G.H."/>
            <person name="Hirakawa Y."/>
            <person name="Hopkins J.F."/>
            <person name="Rensing S.A."/>
            <person name="Schmutz J."/>
            <person name="Symeonidi A."/>
            <person name="Elias M."/>
            <person name="Eveleigh R.J."/>
            <person name="Herman E.K."/>
            <person name="Klute M.J."/>
            <person name="Nakayama T."/>
            <person name="Obornik M."/>
            <person name="Reyes-Prieto A."/>
            <person name="Armbrust E.V."/>
            <person name="Aves S.J."/>
            <person name="Beiko R.G."/>
            <person name="Coutinho P."/>
            <person name="Dacks J.B."/>
            <person name="Durnford D.G."/>
            <person name="Fast N.M."/>
            <person name="Green B.R."/>
            <person name="Grisdale C."/>
            <person name="Hempe F."/>
            <person name="Henrissat B."/>
            <person name="Hoppner M.P."/>
            <person name="Ishida K.-I."/>
            <person name="Kim E."/>
            <person name="Koreny L."/>
            <person name="Kroth P.G."/>
            <person name="Liu Y."/>
            <person name="Malik S.-B."/>
            <person name="Maier U.G."/>
            <person name="McRose D."/>
            <person name="Mock T."/>
            <person name="Neilson J.A."/>
            <person name="Onodera N.T."/>
            <person name="Poole A.M."/>
            <person name="Pritham E.J."/>
            <person name="Richards T.A."/>
            <person name="Rocap G."/>
            <person name="Roy S.W."/>
            <person name="Sarai C."/>
            <person name="Schaack S."/>
            <person name="Shirato S."/>
            <person name="Slamovits C.H."/>
            <person name="Spencer D.F."/>
            <person name="Suzuki S."/>
            <person name="Worden A.Z."/>
            <person name="Zauner S."/>
            <person name="Barry K."/>
            <person name="Bell C."/>
            <person name="Bharti A.K."/>
            <person name="Crow J.A."/>
            <person name="Grimwood J."/>
            <person name="Kramer R."/>
            <person name="Lindquist E."/>
            <person name="Lucas S."/>
            <person name="Salamov A."/>
            <person name="McFadden G.I."/>
            <person name="Lane C.E."/>
            <person name="Keeling P.J."/>
            <person name="Gray M.W."/>
            <person name="Grigoriev I.V."/>
            <person name="Archibald J.M."/>
        </authorList>
    </citation>
    <scope>NUCLEOTIDE SEQUENCE</scope>
    <source>
        <strain evidence="4">CCMP2712</strain>
    </source>
</reference>
<feature type="transmembrane region" description="Helical" evidence="1">
    <location>
        <begin position="40"/>
        <end position="60"/>
    </location>
</feature>
<evidence type="ECO:0008006" key="5">
    <source>
        <dbReference type="Google" id="ProtNLM"/>
    </source>
</evidence>
<dbReference type="PaxDb" id="55529-EKX31646"/>